<dbReference type="Gene3D" id="3.40.190.10">
    <property type="entry name" value="Periplasmic binding protein-like II"/>
    <property type="match status" value="1"/>
</dbReference>
<keyword evidence="5" id="KW-1185">Reference proteome</keyword>
<evidence type="ECO:0000256" key="2">
    <source>
        <dbReference type="SAM" id="SignalP"/>
    </source>
</evidence>
<dbReference type="PROSITE" id="PS51257">
    <property type="entry name" value="PROKAR_LIPOPROTEIN"/>
    <property type="match status" value="1"/>
</dbReference>
<proteinExistence type="predicted"/>
<feature type="signal peptide" evidence="2">
    <location>
        <begin position="1"/>
        <end position="21"/>
    </location>
</feature>
<evidence type="ECO:0000313" key="4">
    <source>
        <dbReference type="EMBL" id="MBB6730032.1"/>
    </source>
</evidence>
<protein>
    <submittedName>
        <fullName evidence="4">DUF3502 domain-containing protein</fullName>
    </submittedName>
</protein>
<dbReference type="EMBL" id="JACJVO010000004">
    <property type="protein sequence ID" value="MBB6730032.1"/>
    <property type="molecule type" value="Genomic_DNA"/>
</dbReference>
<dbReference type="RefSeq" id="WP_185127706.1">
    <property type="nucleotide sequence ID" value="NZ_JACJVO010000004.1"/>
</dbReference>
<comment type="caution">
    <text evidence="4">The sequence shown here is derived from an EMBL/GenBank/DDBJ whole genome shotgun (WGS) entry which is preliminary data.</text>
</comment>
<organism evidence="4 5">
    <name type="scientific">Cohnella zeiphila</name>
    <dbReference type="NCBI Taxonomy" id="2761120"/>
    <lineage>
        <taxon>Bacteria</taxon>
        <taxon>Bacillati</taxon>
        <taxon>Bacillota</taxon>
        <taxon>Bacilli</taxon>
        <taxon>Bacillales</taxon>
        <taxon>Paenibacillaceae</taxon>
        <taxon>Cohnella</taxon>
    </lineage>
</organism>
<dbReference type="Pfam" id="PF12010">
    <property type="entry name" value="DUF3502"/>
    <property type="match status" value="1"/>
</dbReference>
<dbReference type="Proteomes" id="UP000564644">
    <property type="component" value="Unassembled WGS sequence"/>
</dbReference>
<feature type="region of interest" description="Disordered" evidence="1">
    <location>
        <begin position="29"/>
        <end position="57"/>
    </location>
</feature>
<sequence length="542" mass="60192">MTKVKKLGALIPALTLAFGLAACSGGGGNGNSGSPSASTAPSTDAGGSSASASASPSASTAIDTSKFVKISYVILGDKPKNGQFEKVMAEVNKLMKEKINAELEWKWVEWADWQTKYNLLLASGDPVDLITIGTDWLDTWGNAQRGAFMNLDDLLPKYAPITWNSIPQENWDQSKYKGKIVLIPEDAYTQWVNHGFFYRGDWAKEAGITEPIKDWDGIEKYLQYIKDNKPDVVPWDVNPSDSTFGGWVNSYTQELELPISTGWLPVFTAKSSDDPYTIVSPIFDDDSLLNYATKMKSWADKGFWREDVLNFKGDTRTELKGGLTGMDQHHTQTFGGLRVEMDRNQPGSELQMYPFARTSGNLLELSITHGGTSVGAHSKNPERALMAYDLIRNDEQIYRLLNYGIEGVQYEIKDGKRVLPANYDQDKDSFYSDFWGGRNDKLEIPSDTVWDQLPTTLYAEYDKIKKPYPYGQFVFDKTPVDAELTAISQVTGEMGPAIAFGKAGDPAKAVEAFKAKLKAAGYDKVKAELQKQMDAYKQQMQG</sequence>
<evidence type="ECO:0000256" key="1">
    <source>
        <dbReference type="SAM" id="MobiDB-lite"/>
    </source>
</evidence>
<evidence type="ECO:0000259" key="3">
    <source>
        <dbReference type="Pfam" id="PF12010"/>
    </source>
</evidence>
<feature type="chain" id="PRO_5039235730" evidence="2">
    <location>
        <begin position="22"/>
        <end position="542"/>
    </location>
</feature>
<feature type="domain" description="DUF3502" evidence="3">
    <location>
        <begin position="469"/>
        <end position="537"/>
    </location>
</feature>
<reference evidence="4 5" key="1">
    <citation type="submission" date="2020-08" db="EMBL/GenBank/DDBJ databases">
        <title>Cohnella phylogeny.</title>
        <authorList>
            <person name="Dunlap C."/>
        </authorList>
    </citation>
    <scope>NUCLEOTIDE SEQUENCE [LARGE SCALE GENOMIC DNA]</scope>
    <source>
        <strain evidence="4 5">CBP 2801</strain>
    </source>
</reference>
<evidence type="ECO:0000313" key="5">
    <source>
        <dbReference type="Proteomes" id="UP000564644"/>
    </source>
</evidence>
<gene>
    <name evidence="4" type="ORF">H7C18_03900</name>
</gene>
<accession>A0A7X0SHE9</accession>
<name>A0A7X0SHE9_9BACL</name>
<dbReference type="InterPro" id="IPR022627">
    <property type="entry name" value="DUF3502"/>
</dbReference>
<keyword evidence="2" id="KW-0732">Signal</keyword>
<dbReference type="AlphaFoldDB" id="A0A7X0SHE9"/>
<feature type="compositionally biased region" description="Low complexity" evidence="1">
    <location>
        <begin position="32"/>
        <end position="57"/>
    </location>
</feature>
<dbReference type="SUPFAM" id="SSF53850">
    <property type="entry name" value="Periplasmic binding protein-like II"/>
    <property type="match status" value="1"/>
</dbReference>